<evidence type="ECO:0000313" key="8">
    <source>
        <dbReference type="Proteomes" id="UP001497516"/>
    </source>
</evidence>
<name>A0AAV2FMH4_9ROSI</name>
<dbReference type="InterPro" id="IPR006843">
    <property type="entry name" value="PAP/fibrillin_dom"/>
</dbReference>
<evidence type="ECO:0000256" key="1">
    <source>
        <dbReference type="ARBA" id="ARBA00004474"/>
    </source>
</evidence>
<evidence type="ECO:0000256" key="2">
    <source>
        <dbReference type="ARBA" id="ARBA00005845"/>
    </source>
</evidence>
<evidence type="ECO:0000256" key="4">
    <source>
        <dbReference type="ARBA" id="ARBA00022946"/>
    </source>
</evidence>
<reference evidence="7 8" key="1">
    <citation type="submission" date="2024-04" db="EMBL/GenBank/DDBJ databases">
        <authorList>
            <person name="Fracassetti M."/>
        </authorList>
    </citation>
    <scope>NUCLEOTIDE SEQUENCE [LARGE SCALE GENOMIC DNA]</scope>
</reference>
<dbReference type="InterPro" id="IPR039633">
    <property type="entry name" value="PAP"/>
</dbReference>
<feature type="compositionally biased region" description="Acidic residues" evidence="5">
    <location>
        <begin position="71"/>
        <end position="81"/>
    </location>
</feature>
<dbReference type="Proteomes" id="UP001497516">
    <property type="component" value="Chromosome 7"/>
</dbReference>
<keyword evidence="4" id="KW-0809">Transit peptide</keyword>
<evidence type="ECO:0000313" key="7">
    <source>
        <dbReference type="EMBL" id="CAL1399498.1"/>
    </source>
</evidence>
<comment type="similarity">
    <text evidence="2">Belongs to the PAP/fibrillin family.</text>
</comment>
<accession>A0AAV2FMH4</accession>
<keyword evidence="8" id="KW-1185">Reference proteome</keyword>
<protein>
    <recommendedName>
        <fullName evidence="6">Plastid lipid-associated protein/fibrillin conserved domain-containing protein</fullName>
    </recommendedName>
</protein>
<dbReference type="PANTHER" id="PTHR31906">
    <property type="entry name" value="PLASTID-LIPID-ASSOCIATED PROTEIN 4, CHLOROPLASTIC-RELATED"/>
    <property type="match status" value="1"/>
</dbReference>
<evidence type="ECO:0000256" key="3">
    <source>
        <dbReference type="ARBA" id="ARBA00022640"/>
    </source>
</evidence>
<dbReference type="AlphaFoldDB" id="A0AAV2FMH4"/>
<feature type="compositionally biased region" description="Basic and acidic residues" evidence="5">
    <location>
        <begin position="82"/>
        <end position="92"/>
    </location>
</feature>
<dbReference type="Pfam" id="PF04755">
    <property type="entry name" value="PAP_fibrillin"/>
    <property type="match status" value="1"/>
</dbReference>
<proteinExistence type="inferred from homology"/>
<comment type="subcellular location">
    <subcellularLocation>
        <location evidence="1">Plastid</location>
    </subcellularLocation>
</comment>
<gene>
    <name evidence="7" type="ORF">LTRI10_LOCUS39679</name>
</gene>
<feature type="domain" description="Plastid lipid-associated protein/fibrillin conserved" evidence="6">
    <location>
        <begin position="137"/>
        <end position="352"/>
    </location>
</feature>
<evidence type="ECO:0000256" key="5">
    <source>
        <dbReference type="SAM" id="MobiDB-lite"/>
    </source>
</evidence>
<evidence type="ECO:0000259" key="6">
    <source>
        <dbReference type="Pfam" id="PF04755"/>
    </source>
</evidence>
<dbReference type="EMBL" id="OZ034820">
    <property type="protein sequence ID" value="CAL1399498.1"/>
    <property type="molecule type" value="Genomic_DNA"/>
</dbReference>
<keyword evidence="3" id="KW-0934">Plastid</keyword>
<organism evidence="7 8">
    <name type="scientific">Linum trigynum</name>
    <dbReference type="NCBI Taxonomy" id="586398"/>
    <lineage>
        <taxon>Eukaryota</taxon>
        <taxon>Viridiplantae</taxon>
        <taxon>Streptophyta</taxon>
        <taxon>Embryophyta</taxon>
        <taxon>Tracheophyta</taxon>
        <taxon>Spermatophyta</taxon>
        <taxon>Magnoliopsida</taxon>
        <taxon>eudicotyledons</taxon>
        <taxon>Gunneridae</taxon>
        <taxon>Pentapetalae</taxon>
        <taxon>rosids</taxon>
        <taxon>fabids</taxon>
        <taxon>Malpighiales</taxon>
        <taxon>Linaceae</taxon>
        <taxon>Linum</taxon>
    </lineage>
</organism>
<sequence length="361" mass="38569">MAALLSTAHSSLFFSSSRTSNSATAIHHPKTHNFTFLLPLPKTHKQSLTSHPLQSTSRFPSLIRRSTASGEEFESDGVTDEWGEKPEPKPEYPKAAAVDPPVNEDEWEEGYSAAAVGNGNTAPSIPDGKKADDATEALKRSLADTVYGTDLGFRAGSEVRAEVSELVSQLEAVNPTPAPVDAASLLDGNWVLLYTSTSELLPLLAAGSTPLLKVKRIAQLINTSNNTIVNSTTLSSPFADFSFSATANFEVRSPSRIQVEFKEGTLQPPDVKTSIDLPDEIDLFGQKISLSPALQSLGPLQDSVATISRAISGQSPLKVPIPGSGTRSWLLTTYLDEDLRISRGDGGLFILAKEGSPLLNL</sequence>
<dbReference type="GO" id="GO:0009536">
    <property type="term" value="C:plastid"/>
    <property type="evidence" value="ECO:0007669"/>
    <property type="project" value="UniProtKB-SubCell"/>
</dbReference>
<feature type="region of interest" description="Disordered" evidence="5">
    <location>
        <begin position="67"/>
        <end position="108"/>
    </location>
</feature>